<organism evidence="13">
    <name type="scientific">Fundidesulfovibrio putealis</name>
    <dbReference type="NCBI Taxonomy" id="270496"/>
    <lineage>
        <taxon>Bacteria</taxon>
        <taxon>Pseudomonadati</taxon>
        <taxon>Thermodesulfobacteriota</taxon>
        <taxon>Desulfovibrionia</taxon>
        <taxon>Desulfovibrionales</taxon>
        <taxon>Desulfovibrionaceae</taxon>
        <taxon>Fundidesulfovibrio</taxon>
    </lineage>
</organism>
<dbReference type="PANTHER" id="PTHR39321">
    <property type="entry name" value="NICOTINATE-NUCLEOTIDE ADENYLYLTRANSFERASE-RELATED"/>
    <property type="match status" value="1"/>
</dbReference>
<evidence type="ECO:0000256" key="3">
    <source>
        <dbReference type="ARBA" id="ARBA00009014"/>
    </source>
</evidence>
<evidence type="ECO:0000256" key="9">
    <source>
        <dbReference type="ARBA" id="ARBA00023027"/>
    </source>
</evidence>
<accession>A0A7C4AIE2</accession>
<reference evidence="13" key="1">
    <citation type="journal article" date="2020" name="mSystems">
        <title>Genome- and Community-Level Interaction Insights into Carbon Utilization and Element Cycling Functions of Hydrothermarchaeota in Hydrothermal Sediment.</title>
        <authorList>
            <person name="Zhou Z."/>
            <person name="Liu Y."/>
            <person name="Xu W."/>
            <person name="Pan J."/>
            <person name="Luo Z.H."/>
            <person name="Li M."/>
        </authorList>
    </citation>
    <scope>NUCLEOTIDE SEQUENCE [LARGE SCALE GENOMIC DNA]</scope>
    <source>
        <strain evidence="13">SpSt-413</strain>
    </source>
</reference>
<dbReference type="EC" id="2.7.7.18" evidence="11"/>
<dbReference type="Gene3D" id="3.40.50.620">
    <property type="entry name" value="HUPs"/>
    <property type="match status" value="1"/>
</dbReference>
<dbReference type="EMBL" id="DSRP01000745">
    <property type="protein sequence ID" value="HGG93407.1"/>
    <property type="molecule type" value="Genomic_DNA"/>
</dbReference>
<dbReference type="Pfam" id="PF01467">
    <property type="entry name" value="CTP_transf_like"/>
    <property type="match status" value="1"/>
</dbReference>
<feature type="domain" description="Cytidyltransferase-like" evidence="12">
    <location>
        <begin position="6"/>
        <end position="187"/>
    </location>
</feature>
<dbReference type="GO" id="GO:0005524">
    <property type="term" value="F:ATP binding"/>
    <property type="evidence" value="ECO:0007669"/>
    <property type="project" value="UniProtKB-KW"/>
</dbReference>
<name>A0A7C4AIE2_9BACT</name>
<evidence type="ECO:0000256" key="2">
    <source>
        <dbReference type="ARBA" id="ARBA00005019"/>
    </source>
</evidence>
<evidence type="ECO:0000256" key="8">
    <source>
        <dbReference type="ARBA" id="ARBA00022840"/>
    </source>
</evidence>
<dbReference type="CDD" id="cd02165">
    <property type="entry name" value="NMNAT"/>
    <property type="match status" value="1"/>
</dbReference>
<gene>
    <name evidence="11 13" type="primary">nadD</name>
    <name evidence="13" type="ORF">ENR59_10725</name>
</gene>
<dbReference type="UniPathway" id="UPA00253">
    <property type="reaction ID" value="UER00332"/>
</dbReference>
<proteinExistence type="inferred from homology"/>
<evidence type="ECO:0000256" key="7">
    <source>
        <dbReference type="ARBA" id="ARBA00022741"/>
    </source>
</evidence>
<comment type="pathway">
    <text evidence="2 11">Cofactor biosynthesis; NAD(+) biosynthesis; deamido-NAD(+) from nicotinate D-ribonucleotide: step 1/1.</text>
</comment>
<evidence type="ECO:0000256" key="10">
    <source>
        <dbReference type="ARBA" id="ARBA00048721"/>
    </source>
</evidence>
<dbReference type="HAMAP" id="MF_00244">
    <property type="entry name" value="NaMN_adenylyltr"/>
    <property type="match status" value="1"/>
</dbReference>
<evidence type="ECO:0000256" key="11">
    <source>
        <dbReference type="HAMAP-Rule" id="MF_00244"/>
    </source>
</evidence>
<keyword evidence="7 11" id="KW-0547">Nucleotide-binding</keyword>
<comment type="similarity">
    <text evidence="3 11">Belongs to the NadD family.</text>
</comment>
<keyword evidence="8 11" id="KW-0067">ATP-binding</keyword>
<dbReference type="InterPro" id="IPR004821">
    <property type="entry name" value="Cyt_trans-like"/>
</dbReference>
<comment type="function">
    <text evidence="1 11">Catalyzes the reversible adenylation of nicotinate mononucleotide (NaMN) to nicotinic acid adenine dinucleotide (NaAD).</text>
</comment>
<comment type="catalytic activity">
    <reaction evidence="10 11">
        <text>nicotinate beta-D-ribonucleotide + ATP + H(+) = deamido-NAD(+) + diphosphate</text>
        <dbReference type="Rhea" id="RHEA:22860"/>
        <dbReference type="ChEBI" id="CHEBI:15378"/>
        <dbReference type="ChEBI" id="CHEBI:30616"/>
        <dbReference type="ChEBI" id="CHEBI:33019"/>
        <dbReference type="ChEBI" id="CHEBI:57502"/>
        <dbReference type="ChEBI" id="CHEBI:58437"/>
        <dbReference type="EC" id="2.7.7.18"/>
    </reaction>
</comment>
<dbReference type="GO" id="GO:0004515">
    <property type="term" value="F:nicotinate-nucleotide adenylyltransferase activity"/>
    <property type="evidence" value="ECO:0007669"/>
    <property type="project" value="UniProtKB-UniRule"/>
</dbReference>
<comment type="caution">
    <text evidence="13">The sequence shown here is derived from an EMBL/GenBank/DDBJ whole genome shotgun (WGS) entry which is preliminary data.</text>
</comment>
<protein>
    <recommendedName>
        <fullName evidence="11">Probable nicotinate-nucleotide adenylyltransferase</fullName>
        <ecNumber evidence="11">2.7.7.18</ecNumber>
    </recommendedName>
    <alternativeName>
        <fullName evidence="11">Deamido-NAD(+) diphosphorylase</fullName>
    </alternativeName>
    <alternativeName>
        <fullName evidence="11">Deamido-NAD(+) pyrophosphorylase</fullName>
    </alternativeName>
    <alternativeName>
        <fullName evidence="11">Nicotinate mononucleotide adenylyltransferase</fullName>
        <shortName evidence="11">NaMN adenylyltransferase</shortName>
    </alternativeName>
</protein>
<dbReference type="GO" id="GO:0009435">
    <property type="term" value="P:NAD+ biosynthetic process"/>
    <property type="evidence" value="ECO:0007669"/>
    <property type="project" value="UniProtKB-UniRule"/>
</dbReference>
<evidence type="ECO:0000259" key="12">
    <source>
        <dbReference type="Pfam" id="PF01467"/>
    </source>
</evidence>
<dbReference type="AlphaFoldDB" id="A0A7C4AIE2"/>
<sequence>MARLGILGGSFNPVHAAHVRLGLEMAEALALDGVEFIPACRPPHKPGGGMLPFELRARLVEMALEGIPGFRMNAMEAQRPGPSYTWDTVTRLRAERPGDQLYFILGASDFLGLHQWKRGLELCALVNLAVATRDSLGRSEVGAYIAEHPEIRCAQAAPGLWATPGGASVHLVDIPRLDISASFVRERFRRGANLRCLVPQQVEQELLRLRHDVLALWS</sequence>
<dbReference type="InterPro" id="IPR005248">
    <property type="entry name" value="NadD/NMNAT"/>
</dbReference>
<dbReference type="InterPro" id="IPR014729">
    <property type="entry name" value="Rossmann-like_a/b/a_fold"/>
</dbReference>
<evidence type="ECO:0000256" key="5">
    <source>
        <dbReference type="ARBA" id="ARBA00022679"/>
    </source>
</evidence>
<evidence type="ECO:0000313" key="13">
    <source>
        <dbReference type="EMBL" id="HGG93407.1"/>
    </source>
</evidence>
<dbReference type="NCBIfam" id="TIGR00482">
    <property type="entry name" value="nicotinate (nicotinamide) nucleotide adenylyltransferase"/>
    <property type="match status" value="1"/>
</dbReference>
<dbReference type="SUPFAM" id="SSF52374">
    <property type="entry name" value="Nucleotidylyl transferase"/>
    <property type="match status" value="1"/>
</dbReference>
<keyword evidence="6 11" id="KW-0548">Nucleotidyltransferase</keyword>
<evidence type="ECO:0000256" key="1">
    <source>
        <dbReference type="ARBA" id="ARBA00002324"/>
    </source>
</evidence>
<dbReference type="PANTHER" id="PTHR39321:SF3">
    <property type="entry name" value="PHOSPHOPANTETHEINE ADENYLYLTRANSFERASE"/>
    <property type="match status" value="1"/>
</dbReference>
<evidence type="ECO:0000256" key="6">
    <source>
        <dbReference type="ARBA" id="ARBA00022695"/>
    </source>
</evidence>
<keyword evidence="4 11" id="KW-0662">Pyridine nucleotide biosynthesis</keyword>
<evidence type="ECO:0000256" key="4">
    <source>
        <dbReference type="ARBA" id="ARBA00022642"/>
    </source>
</evidence>
<keyword evidence="5 11" id="KW-0808">Transferase</keyword>
<keyword evidence="9 11" id="KW-0520">NAD</keyword>